<dbReference type="RefSeq" id="WP_069918150.1">
    <property type="nucleotide sequence ID" value="NZ_MEHK01000001.1"/>
</dbReference>
<name>A0A1E5PKI4_9ACTN</name>
<dbReference type="Proteomes" id="UP000095705">
    <property type="component" value="Unassembled WGS sequence"/>
</dbReference>
<feature type="region of interest" description="Disordered" evidence="1">
    <location>
        <begin position="20"/>
        <end position="44"/>
    </location>
</feature>
<accession>A0A1E5PKI4</accession>
<dbReference type="EMBL" id="MEHK01000001">
    <property type="protein sequence ID" value="OEJ30034.1"/>
    <property type="molecule type" value="Genomic_DNA"/>
</dbReference>
<dbReference type="AlphaFoldDB" id="A0A1E5PKI4"/>
<evidence type="ECO:0000313" key="2">
    <source>
        <dbReference type="EMBL" id="OEJ30034.1"/>
    </source>
</evidence>
<feature type="compositionally biased region" description="Low complexity" evidence="1">
    <location>
        <begin position="20"/>
        <end position="32"/>
    </location>
</feature>
<proteinExistence type="predicted"/>
<protein>
    <submittedName>
        <fullName evidence="2">Uncharacterized protein</fullName>
    </submittedName>
</protein>
<evidence type="ECO:0000313" key="3">
    <source>
        <dbReference type="Proteomes" id="UP000095705"/>
    </source>
</evidence>
<dbReference type="STRING" id="36818.BGK67_00305"/>
<keyword evidence="3" id="KW-1185">Reference proteome</keyword>
<reference evidence="2 3" key="1">
    <citation type="submission" date="2016-08" db="EMBL/GenBank/DDBJ databases">
        <title>The complete genome of Streptomyces subrutilus 10-1-1.</title>
        <authorList>
            <person name="Chen X."/>
        </authorList>
    </citation>
    <scope>NUCLEOTIDE SEQUENCE [LARGE SCALE GENOMIC DNA]</scope>
    <source>
        <strain evidence="2 3">10-1-1</strain>
    </source>
</reference>
<gene>
    <name evidence="2" type="ORF">BGK67_00305</name>
</gene>
<organism evidence="2 3">
    <name type="scientific">Streptomyces subrutilus</name>
    <dbReference type="NCBI Taxonomy" id="36818"/>
    <lineage>
        <taxon>Bacteria</taxon>
        <taxon>Bacillati</taxon>
        <taxon>Actinomycetota</taxon>
        <taxon>Actinomycetes</taxon>
        <taxon>Kitasatosporales</taxon>
        <taxon>Streptomycetaceae</taxon>
        <taxon>Streptomyces</taxon>
    </lineage>
</organism>
<comment type="caution">
    <text evidence="2">The sequence shown here is derived from an EMBL/GenBank/DDBJ whole genome shotgun (WGS) entry which is preliminary data.</text>
</comment>
<dbReference type="OrthoDB" id="3475986at2"/>
<sequence>MTVVIQTQDAGTTAAAGDPFLSYTLTTTPSPLKASPENPQTPEETGDVVISVARQSGTPADVEWIKVKVPAGTMAPDLATDLNKISPRISHTG</sequence>
<evidence type="ECO:0000256" key="1">
    <source>
        <dbReference type="SAM" id="MobiDB-lite"/>
    </source>
</evidence>